<name>A0ABN8R6H3_9CNID</name>
<keyword evidence="14" id="KW-1185">Reference proteome</keyword>
<keyword evidence="6 11" id="KW-0472">Membrane</keyword>
<evidence type="ECO:0000313" key="14">
    <source>
        <dbReference type="Proteomes" id="UP001159405"/>
    </source>
</evidence>
<dbReference type="InterPro" id="IPR017452">
    <property type="entry name" value="GPCR_Rhodpsn_7TM"/>
</dbReference>
<dbReference type="PANTHER" id="PTHR24246">
    <property type="entry name" value="OLFACTORY RECEPTOR AND ADENOSINE RECEPTOR"/>
    <property type="match status" value="1"/>
</dbReference>
<dbReference type="InterPro" id="IPR000276">
    <property type="entry name" value="GPCR_Rhodpsn"/>
</dbReference>
<dbReference type="PANTHER" id="PTHR24246:SF27">
    <property type="entry name" value="ADENOSINE RECEPTOR, ISOFORM A"/>
    <property type="match status" value="1"/>
</dbReference>
<feature type="transmembrane region" description="Helical" evidence="11">
    <location>
        <begin position="165"/>
        <end position="185"/>
    </location>
</feature>
<evidence type="ECO:0000256" key="3">
    <source>
        <dbReference type="ARBA" id="ARBA00022692"/>
    </source>
</evidence>
<dbReference type="Pfam" id="PF00001">
    <property type="entry name" value="7tm_1"/>
    <property type="match status" value="1"/>
</dbReference>
<feature type="transmembrane region" description="Helical" evidence="11">
    <location>
        <begin position="254"/>
        <end position="276"/>
    </location>
</feature>
<evidence type="ECO:0000259" key="12">
    <source>
        <dbReference type="PROSITE" id="PS50262"/>
    </source>
</evidence>
<feature type="non-terminal residue" evidence="13">
    <location>
        <position position="296"/>
    </location>
</feature>
<keyword evidence="8" id="KW-0325">Glycoprotein</keyword>
<feature type="domain" description="G-protein coupled receptors family 1 profile" evidence="12">
    <location>
        <begin position="30"/>
        <end position="274"/>
    </location>
</feature>
<accession>A0ABN8R6H3</accession>
<keyword evidence="7 10" id="KW-0675">Receptor</keyword>
<keyword evidence="3 10" id="KW-0812">Transmembrane</keyword>
<sequence length="296" mass="33600">MSCPLYNQSLSFTATVTSICCLSALLAILENTAVLLSVQKITSLRKTSRYFMISLAAGELFSTVIGNSFLSAWLILNHYSHENGTALWKTESTMWCLTTMVTTYNLANVALDRYVAITSPLHYYTKMSSKKCLTLIGFAWLLSFFSGLVVYLIPQEYLPKVWTYGPIVVVLVPLCIIAFCYFGIYRASKGTFPARVNIIDAQQELENKRQRKTALTFGIITVLFFVLFAPVIIFNFIQLLTHEIELCVSPTERKVWICIAVVSYWSAISDPWVYMIRMPEFRAAFKKSLPPFCKNL</sequence>
<evidence type="ECO:0000256" key="2">
    <source>
        <dbReference type="ARBA" id="ARBA00022475"/>
    </source>
</evidence>
<feature type="transmembrane region" description="Helical" evidence="11">
    <location>
        <begin position="214"/>
        <end position="234"/>
    </location>
</feature>
<keyword evidence="4 11" id="KW-1133">Transmembrane helix</keyword>
<dbReference type="Proteomes" id="UP001159405">
    <property type="component" value="Unassembled WGS sequence"/>
</dbReference>
<evidence type="ECO:0000256" key="5">
    <source>
        <dbReference type="ARBA" id="ARBA00023040"/>
    </source>
</evidence>
<feature type="transmembrane region" description="Helical" evidence="11">
    <location>
        <begin position="50"/>
        <end position="76"/>
    </location>
</feature>
<keyword evidence="5 10" id="KW-0297">G-protein coupled receptor</keyword>
<evidence type="ECO:0000256" key="7">
    <source>
        <dbReference type="ARBA" id="ARBA00023170"/>
    </source>
</evidence>
<evidence type="ECO:0000256" key="9">
    <source>
        <dbReference type="ARBA" id="ARBA00023224"/>
    </source>
</evidence>
<dbReference type="CDD" id="cd00637">
    <property type="entry name" value="7tm_classA_rhodopsin-like"/>
    <property type="match status" value="1"/>
</dbReference>
<evidence type="ECO:0000256" key="11">
    <source>
        <dbReference type="SAM" id="Phobius"/>
    </source>
</evidence>
<reference evidence="13 14" key="1">
    <citation type="submission" date="2022-05" db="EMBL/GenBank/DDBJ databases">
        <authorList>
            <consortium name="Genoscope - CEA"/>
            <person name="William W."/>
        </authorList>
    </citation>
    <scope>NUCLEOTIDE SEQUENCE [LARGE SCALE GENOMIC DNA]</scope>
</reference>
<evidence type="ECO:0000256" key="4">
    <source>
        <dbReference type="ARBA" id="ARBA00022989"/>
    </source>
</evidence>
<keyword evidence="2" id="KW-1003">Cell membrane</keyword>
<evidence type="ECO:0000256" key="6">
    <source>
        <dbReference type="ARBA" id="ARBA00023136"/>
    </source>
</evidence>
<comment type="subcellular location">
    <subcellularLocation>
        <location evidence="1">Cell membrane</location>
        <topology evidence="1">Multi-pass membrane protein</topology>
    </subcellularLocation>
</comment>
<evidence type="ECO:0000313" key="13">
    <source>
        <dbReference type="EMBL" id="CAH3173700.1"/>
    </source>
</evidence>
<proteinExistence type="inferred from homology"/>
<protein>
    <recommendedName>
        <fullName evidence="12">G-protein coupled receptors family 1 profile domain-containing protein</fullName>
    </recommendedName>
</protein>
<dbReference type="Gene3D" id="1.20.1070.10">
    <property type="entry name" value="Rhodopsin 7-helix transmembrane proteins"/>
    <property type="match status" value="1"/>
</dbReference>
<dbReference type="PRINTS" id="PR00237">
    <property type="entry name" value="GPCRRHODOPSN"/>
</dbReference>
<organism evidence="13 14">
    <name type="scientific">Porites lobata</name>
    <dbReference type="NCBI Taxonomy" id="104759"/>
    <lineage>
        <taxon>Eukaryota</taxon>
        <taxon>Metazoa</taxon>
        <taxon>Cnidaria</taxon>
        <taxon>Anthozoa</taxon>
        <taxon>Hexacorallia</taxon>
        <taxon>Scleractinia</taxon>
        <taxon>Fungiina</taxon>
        <taxon>Poritidae</taxon>
        <taxon>Porites</taxon>
    </lineage>
</organism>
<evidence type="ECO:0000256" key="1">
    <source>
        <dbReference type="ARBA" id="ARBA00004651"/>
    </source>
</evidence>
<feature type="transmembrane region" description="Helical" evidence="11">
    <location>
        <begin position="132"/>
        <end position="153"/>
    </location>
</feature>
<dbReference type="PROSITE" id="PS50262">
    <property type="entry name" value="G_PROTEIN_RECEP_F1_2"/>
    <property type="match status" value="1"/>
</dbReference>
<dbReference type="SUPFAM" id="SSF81321">
    <property type="entry name" value="Family A G protein-coupled receptor-like"/>
    <property type="match status" value="1"/>
</dbReference>
<feature type="transmembrane region" description="Helical" evidence="11">
    <location>
        <begin position="12"/>
        <end position="38"/>
    </location>
</feature>
<gene>
    <name evidence="13" type="ORF">PLOB_00014334</name>
</gene>
<evidence type="ECO:0000256" key="10">
    <source>
        <dbReference type="RuleBase" id="RU000688"/>
    </source>
</evidence>
<dbReference type="EMBL" id="CALNXK010000184">
    <property type="protein sequence ID" value="CAH3173700.1"/>
    <property type="molecule type" value="Genomic_DNA"/>
</dbReference>
<feature type="transmembrane region" description="Helical" evidence="11">
    <location>
        <begin position="92"/>
        <end position="111"/>
    </location>
</feature>
<keyword evidence="9 10" id="KW-0807">Transducer</keyword>
<comment type="caution">
    <text evidence="13">The sequence shown here is derived from an EMBL/GenBank/DDBJ whole genome shotgun (WGS) entry which is preliminary data.</text>
</comment>
<evidence type="ECO:0000256" key="8">
    <source>
        <dbReference type="ARBA" id="ARBA00023180"/>
    </source>
</evidence>
<dbReference type="PROSITE" id="PS00237">
    <property type="entry name" value="G_PROTEIN_RECEP_F1_1"/>
    <property type="match status" value="1"/>
</dbReference>
<comment type="similarity">
    <text evidence="10">Belongs to the G-protein coupled receptor 1 family.</text>
</comment>